<evidence type="ECO:0000313" key="7">
    <source>
        <dbReference type="Proteomes" id="UP000462621"/>
    </source>
</evidence>
<dbReference type="RefSeq" id="WP_161157542.1">
    <property type="nucleotide sequence ID" value="NZ_WEKT01000044.1"/>
</dbReference>
<dbReference type="InterPro" id="IPR005119">
    <property type="entry name" value="LysR_subst-bd"/>
</dbReference>
<dbReference type="PRINTS" id="PR00039">
    <property type="entry name" value="HTHLYSR"/>
</dbReference>
<evidence type="ECO:0000256" key="1">
    <source>
        <dbReference type="ARBA" id="ARBA00009437"/>
    </source>
</evidence>
<dbReference type="InterPro" id="IPR000847">
    <property type="entry name" value="LysR_HTH_N"/>
</dbReference>
<dbReference type="CDD" id="cd08432">
    <property type="entry name" value="PBP2_GcdR_TrpI_HvrB_AmpR_like"/>
    <property type="match status" value="1"/>
</dbReference>
<dbReference type="InterPro" id="IPR036390">
    <property type="entry name" value="WH_DNA-bd_sf"/>
</dbReference>
<evidence type="ECO:0000256" key="2">
    <source>
        <dbReference type="ARBA" id="ARBA00023015"/>
    </source>
</evidence>
<comment type="caution">
    <text evidence="6">The sequence shown here is derived from an EMBL/GenBank/DDBJ whole genome shotgun (WGS) entry which is preliminary data.</text>
</comment>
<keyword evidence="4" id="KW-0804">Transcription</keyword>
<dbReference type="GO" id="GO:0006351">
    <property type="term" value="P:DNA-templated transcription"/>
    <property type="evidence" value="ECO:0007669"/>
    <property type="project" value="TreeGrafter"/>
</dbReference>
<dbReference type="EMBL" id="WEKT01000044">
    <property type="protein sequence ID" value="MZI95062.1"/>
    <property type="molecule type" value="Genomic_DNA"/>
</dbReference>
<keyword evidence="7" id="KW-1185">Reference proteome</keyword>
<evidence type="ECO:0000256" key="4">
    <source>
        <dbReference type="ARBA" id="ARBA00023163"/>
    </source>
</evidence>
<dbReference type="InterPro" id="IPR036388">
    <property type="entry name" value="WH-like_DNA-bd_sf"/>
</dbReference>
<feature type="domain" description="HTH lysR-type" evidence="5">
    <location>
        <begin position="6"/>
        <end position="63"/>
    </location>
</feature>
<dbReference type="Pfam" id="PF00126">
    <property type="entry name" value="HTH_1"/>
    <property type="match status" value="1"/>
</dbReference>
<protein>
    <submittedName>
        <fullName evidence="6">LysR family transcriptional regulator</fullName>
    </submittedName>
</protein>
<keyword evidence="3" id="KW-0238">DNA-binding</keyword>
<evidence type="ECO:0000256" key="3">
    <source>
        <dbReference type="ARBA" id="ARBA00023125"/>
    </source>
</evidence>
<name>A0A7X4RW72_9VIBR</name>
<comment type="similarity">
    <text evidence="1">Belongs to the LysR transcriptional regulatory family.</text>
</comment>
<dbReference type="PANTHER" id="PTHR30537">
    <property type="entry name" value="HTH-TYPE TRANSCRIPTIONAL REGULATOR"/>
    <property type="match status" value="1"/>
</dbReference>
<evidence type="ECO:0000313" key="6">
    <source>
        <dbReference type="EMBL" id="MZI95062.1"/>
    </source>
</evidence>
<proteinExistence type="inferred from homology"/>
<dbReference type="SUPFAM" id="SSF46785">
    <property type="entry name" value="Winged helix' DNA-binding domain"/>
    <property type="match status" value="1"/>
</dbReference>
<keyword evidence="2" id="KW-0805">Transcription regulation</keyword>
<dbReference type="InterPro" id="IPR058163">
    <property type="entry name" value="LysR-type_TF_proteobact-type"/>
</dbReference>
<dbReference type="Gene3D" id="3.40.190.10">
    <property type="entry name" value="Periplasmic binding protein-like II"/>
    <property type="match status" value="2"/>
</dbReference>
<dbReference type="GO" id="GO:0003700">
    <property type="term" value="F:DNA-binding transcription factor activity"/>
    <property type="evidence" value="ECO:0007669"/>
    <property type="project" value="InterPro"/>
</dbReference>
<sequence>MSRRTPPFNALYAFVITAKHLNFTHAANELCVTQGAVSRQIATLEEYLGFTVFHRHARGLSLTTQGQEILPELQKAYERLLAVTEKACMQRSEIRLKAPTCSMRWLVPKLMAFQNEKPHIHVSLTTTTDHDVNFRTENFDAGIVFRTAHGEQGHAVKLFDESIGPVIAPHIVPAGRSINLDDYTLLHPTQDQTDWSLWFKETQHEKPQSHKHQYFTTMDLAISAAVQGFGIAMADVHLVADDIRMKRLIAPFDTQIKTGASYYLVHRSSHQSSQVLDEFIEWFQSDEASLDT</sequence>
<dbReference type="SUPFAM" id="SSF53850">
    <property type="entry name" value="Periplasmic binding protein-like II"/>
    <property type="match status" value="1"/>
</dbReference>
<dbReference type="Gene3D" id="1.10.10.10">
    <property type="entry name" value="Winged helix-like DNA-binding domain superfamily/Winged helix DNA-binding domain"/>
    <property type="match status" value="1"/>
</dbReference>
<gene>
    <name evidence="6" type="ORF">F9817_17945</name>
</gene>
<accession>A0A7X4RW72</accession>
<organism evidence="6 7">
    <name type="scientific">Vibrio eleionomae</name>
    <dbReference type="NCBI Taxonomy" id="2653505"/>
    <lineage>
        <taxon>Bacteria</taxon>
        <taxon>Pseudomonadati</taxon>
        <taxon>Pseudomonadota</taxon>
        <taxon>Gammaproteobacteria</taxon>
        <taxon>Vibrionales</taxon>
        <taxon>Vibrionaceae</taxon>
        <taxon>Vibrio</taxon>
    </lineage>
</organism>
<dbReference type="GO" id="GO:0043565">
    <property type="term" value="F:sequence-specific DNA binding"/>
    <property type="evidence" value="ECO:0007669"/>
    <property type="project" value="TreeGrafter"/>
</dbReference>
<dbReference type="AlphaFoldDB" id="A0A7X4RW72"/>
<evidence type="ECO:0000259" key="5">
    <source>
        <dbReference type="PROSITE" id="PS50931"/>
    </source>
</evidence>
<dbReference type="Proteomes" id="UP000462621">
    <property type="component" value="Unassembled WGS sequence"/>
</dbReference>
<dbReference type="Pfam" id="PF03466">
    <property type="entry name" value="LysR_substrate"/>
    <property type="match status" value="1"/>
</dbReference>
<reference evidence="6 7" key="1">
    <citation type="submission" date="2019-10" db="EMBL/GenBank/DDBJ databases">
        <title>Vibrio sp. nov. isolated from a shrimp pond.</title>
        <authorList>
            <person name="Gomez-Gil B."/>
            <person name="Enciso-Ibarra J."/>
            <person name="Enciso-Ibarra K."/>
            <person name="Bolan-Mejia C."/>
        </authorList>
    </citation>
    <scope>NUCLEOTIDE SEQUENCE [LARGE SCALE GENOMIC DNA]</scope>
    <source>
        <strain evidence="6 7">CAIM 722</strain>
    </source>
</reference>
<dbReference type="PROSITE" id="PS50931">
    <property type="entry name" value="HTH_LYSR"/>
    <property type="match status" value="1"/>
</dbReference>
<dbReference type="PANTHER" id="PTHR30537:SF26">
    <property type="entry name" value="GLYCINE CLEAVAGE SYSTEM TRANSCRIPTIONAL ACTIVATOR"/>
    <property type="match status" value="1"/>
</dbReference>